<dbReference type="Proteomes" id="UP001168363">
    <property type="component" value="Unassembled WGS sequence"/>
</dbReference>
<keyword evidence="2" id="KW-1185">Reference proteome</keyword>
<dbReference type="RefSeq" id="WP_302710615.1">
    <property type="nucleotide sequence ID" value="NZ_JAULSC010000525.1"/>
</dbReference>
<gene>
    <name evidence="1" type="ORF">QWJ41_21960</name>
</gene>
<reference evidence="1" key="1">
    <citation type="submission" date="2023-06" db="EMBL/GenBank/DDBJ databases">
        <title>Genome sequence of Nocardioides sp. SOB44.</title>
        <authorList>
            <person name="Zhang G."/>
        </authorList>
    </citation>
    <scope>NUCLEOTIDE SEQUENCE</scope>
    <source>
        <strain evidence="1">SOB44</strain>
    </source>
</reference>
<accession>A0ABT8TWR9</accession>
<sequence length="68" mass="7083">SRPPAVPLGEVLDAADRTCAAPVREHVLTHHPQQPYDARNLAPGALLAHDPRPVSFDTAALGGARAAV</sequence>
<name>A0ABT8TWR9_9ACTN</name>
<evidence type="ECO:0000313" key="1">
    <source>
        <dbReference type="EMBL" id="MDO3398392.1"/>
    </source>
</evidence>
<feature type="non-terminal residue" evidence="1">
    <location>
        <position position="68"/>
    </location>
</feature>
<proteinExistence type="predicted"/>
<dbReference type="EMBL" id="JAULSC010000525">
    <property type="protein sequence ID" value="MDO3398392.1"/>
    <property type="molecule type" value="Genomic_DNA"/>
</dbReference>
<feature type="non-terminal residue" evidence="1">
    <location>
        <position position="1"/>
    </location>
</feature>
<evidence type="ECO:0000313" key="2">
    <source>
        <dbReference type="Proteomes" id="UP001168363"/>
    </source>
</evidence>
<organism evidence="1 2">
    <name type="scientific">Nocardioides cremeus</name>
    <dbReference type="NCBI Taxonomy" id="3058044"/>
    <lineage>
        <taxon>Bacteria</taxon>
        <taxon>Bacillati</taxon>
        <taxon>Actinomycetota</taxon>
        <taxon>Actinomycetes</taxon>
        <taxon>Propionibacteriales</taxon>
        <taxon>Nocardioidaceae</taxon>
        <taxon>Nocardioides</taxon>
    </lineage>
</organism>
<protein>
    <submittedName>
        <fullName evidence="1">Uncharacterized protein</fullName>
    </submittedName>
</protein>
<comment type="caution">
    <text evidence="1">The sequence shown here is derived from an EMBL/GenBank/DDBJ whole genome shotgun (WGS) entry which is preliminary data.</text>
</comment>